<dbReference type="KEGG" id="mhey:H2LOC_006230"/>
<feature type="chain" id="PRO_5025380820" description="Secreted protein" evidence="1">
    <location>
        <begin position="22"/>
        <end position="86"/>
    </location>
</feature>
<dbReference type="EMBL" id="CP046052">
    <property type="protein sequence ID" value="QGM45326.1"/>
    <property type="molecule type" value="Genomic_DNA"/>
</dbReference>
<keyword evidence="1" id="KW-0732">Signal</keyword>
<name>A0A6B8KB31_9HYPH</name>
<dbReference type="AlphaFoldDB" id="A0A6B8KB31"/>
<dbReference type="Proteomes" id="UP000309061">
    <property type="component" value="Chromosome"/>
</dbReference>
<protein>
    <recommendedName>
        <fullName evidence="4">Secreted protein</fullName>
    </recommendedName>
</protein>
<evidence type="ECO:0000256" key="1">
    <source>
        <dbReference type="SAM" id="SignalP"/>
    </source>
</evidence>
<feature type="signal peptide" evidence="1">
    <location>
        <begin position="1"/>
        <end position="21"/>
    </location>
</feature>
<evidence type="ECO:0000313" key="3">
    <source>
        <dbReference type="Proteomes" id="UP000309061"/>
    </source>
</evidence>
<accession>A0A6B8KB31</accession>
<proteinExistence type="predicted"/>
<reference evidence="2 3" key="1">
    <citation type="submission" date="2019-11" db="EMBL/GenBank/DDBJ databases">
        <title>The genome sequence of Methylocystis heyeri.</title>
        <authorList>
            <person name="Oshkin I.Y."/>
            <person name="Miroshnikov K."/>
            <person name="Dedysh S.N."/>
        </authorList>
    </citation>
    <scope>NUCLEOTIDE SEQUENCE [LARGE SCALE GENOMIC DNA]</scope>
    <source>
        <strain evidence="2 3">H2</strain>
    </source>
</reference>
<sequence>MTARALTACLLFLAAATTAAAQTAGAGETAQKPVAAFGDDNPDCPNWGDGCVVCSRQPDGAVACSTPGIACLPGEPTCGRGRRRNP</sequence>
<gene>
    <name evidence="2" type="ORF">H2LOC_006230</name>
</gene>
<dbReference type="RefSeq" id="WP_136495609.1">
    <property type="nucleotide sequence ID" value="NZ_CP046052.1"/>
</dbReference>
<organism evidence="2 3">
    <name type="scientific">Methylocystis heyeri</name>
    <dbReference type="NCBI Taxonomy" id="391905"/>
    <lineage>
        <taxon>Bacteria</taxon>
        <taxon>Pseudomonadati</taxon>
        <taxon>Pseudomonadota</taxon>
        <taxon>Alphaproteobacteria</taxon>
        <taxon>Hyphomicrobiales</taxon>
        <taxon>Methylocystaceae</taxon>
        <taxon>Methylocystis</taxon>
    </lineage>
</organism>
<evidence type="ECO:0008006" key="4">
    <source>
        <dbReference type="Google" id="ProtNLM"/>
    </source>
</evidence>
<dbReference type="OrthoDB" id="8456152at2"/>
<keyword evidence="3" id="KW-1185">Reference proteome</keyword>
<evidence type="ECO:0000313" key="2">
    <source>
        <dbReference type="EMBL" id="QGM45326.1"/>
    </source>
</evidence>